<dbReference type="Proteomes" id="UP000815260">
    <property type="component" value="Chromosome 2D"/>
</dbReference>
<dbReference type="InterPro" id="IPR001128">
    <property type="entry name" value="Cyt_P450"/>
</dbReference>
<dbReference type="Gramene" id="TraesCAD_scaffold_049144_01G000100.1">
    <property type="protein sequence ID" value="TraesCAD_scaffold_049144_01G000100.1"/>
    <property type="gene ID" value="TraesCAD_scaffold_049144_01G000100"/>
</dbReference>
<dbReference type="Gene3D" id="1.10.630.10">
    <property type="entry name" value="Cytochrome P450"/>
    <property type="match status" value="1"/>
</dbReference>
<evidence type="ECO:0000256" key="2">
    <source>
        <dbReference type="ARBA" id="ARBA00010617"/>
    </source>
</evidence>
<dbReference type="InterPro" id="IPR002401">
    <property type="entry name" value="Cyt_P450_E_grp-I"/>
</dbReference>
<dbReference type="Gramene" id="TraesSTA2D03G01072670.1">
    <property type="protein sequence ID" value="TraesSTA2D03G01072670.1"/>
    <property type="gene ID" value="TraesSTA2D03G01072670"/>
</dbReference>
<evidence type="ECO:0000256" key="3">
    <source>
        <dbReference type="ARBA" id="ARBA00022617"/>
    </source>
</evidence>
<keyword evidence="6" id="KW-0472">Membrane</keyword>
<proteinExistence type="inferred from homology"/>
<accession>A0A9R1JDI4</accession>
<evidence type="ECO:0000256" key="4">
    <source>
        <dbReference type="ARBA" id="ARBA00022692"/>
    </source>
</evidence>
<dbReference type="FunFam" id="1.10.630.10:FF:000064">
    <property type="entry name" value="Cytochrome P450 monooxygenase"/>
    <property type="match status" value="1"/>
</dbReference>
<evidence type="ECO:0000256" key="7">
    <source>
        <dbReference type="ARBA" id="ARBA00023002"/>
    </source>
</evidence>
<gene>
    <name evidence="13" type="ORF">CAMPLR22A2D_LOCUS70</name>
    <name evidence="12" type="ORF">CFC21_027040</name>
</gene>
<evidence type="ECO:0000313" key="12">
    <source>
        <dbReference type="EMBL" id="KAF7012892.1"/>
    </source>
</evidence>
<dbReference type="CDD" id="cd11072">
    <property type="entry name" value="CYP71-like"/>
    <property type="match status" value="1"/>
</dbReference>
<feature type="binding site" description="axial binding residue" evidence="10">
    <location>
        <position position="440"/>
    </location>
    <ligand>
        <name>heme</name>
        <dbReference type="ChEBI" id="CHEBI:30413"/>
    </ligand>
    <ligandPart>
        <name>Fe</name>
        <dbReference type="ChEBI" id="CHEBI:18248"/>
    </ligandPart>
</feature>
<dbReference type="Gramene" id="TraesROB_scaffold_043303_01G000100.1">
    <property type="protein sequence ID" value="TraesROB_scaffold_043303_01G000100.1"/>
    <property type="gene ID" value="TraesROB_scaffold_043303_01G000100"/>
</dbReference>
<dbReference type="GO" id="GO:0004497">
    <property type="term" value="F:monooxygenase activity"/>
    <property type="evidence" value="ECO:0007669"/>
    <property type="project" value="UniProtKB-KW"/>
</dbReference>
<keyword evidence="5 10" id="KW-0479">Metal-binding</keyword>
<dbReference type="PRINTS" id="PR00385">
    <property type="entry name" value="P450"/>
</dbReference>
<comment type="similarity">
    <text evidence="2 11">Belongs to the cytochrome P450 family.</text>
</comment>
<comment type="cofactor">
    <cofactor evidence="1 10">
        <name>heme</name>
        <dbReference type="ChEBI" id="CHEBI:30413"/>
    </cofactor>
</comment>
<evidence type="ECO:0000313" key="14">
    <source>
        <dbReference type="Proteomes" id="UP000280104"/>
    </source>
</evidence>
<dbReference type="HOGENOM" id="CLU_001570_4_1_1"/>
<dbReference type="Gramene" id="TraesMAC2D03G01082850.1">
    <property type="protein sequence ID" value="TraesMAC2D03G01082850.1"/>
    <property type="gene ID" value="TraesMAC2D03G01082850"/>
</dbReference>
<evidence type="ECO:0000256" key="6">
    <source>
        <dbReference type="ARBA" id="ARBA00022989"/>
    </source>
</evidence>
<keyword evidence="4" id="KW-0812">Transmembrane</keyword>
<dbReference type="SMR" id="A0A9R1JDI4"/>
<dbReference type="EMBL" id="LS480641">
    <property type="protein sequence ID" value="SPT15482.1"/>
    <property type="molecule type" value="Genomic_DNA"/>
</dbReference>
<evidence type="ECO:0000256" key="10">
    <source>
        <dbReference type="PIRSR" id="PIRSR602401-1"/>
    </source>
</evidence>
<sequence>MEVLSVCFVVVATLSATWLLKLAALSCNSIKAKKRMVLPPGPWTLPIIGSLHHVISLLPHRTMMELSRRHGPVMLLRLGEVPTVVVSSAKAAAQVMKTNDLVFASRPLSPTQDIISCGGKGIALAPYGDHWRQMRKVCILELLSSKQVNRMEGIRAEEVGNLLRTVAAAPAADPVNLSKKVSALSNNIVCRAVFGSRCTRQGEYLREHDKILALLSGFCLADLFPSSRLVRWLSNGERRMKRSHDRIHLIIADIVERRKAVRASGDVVCSTDYDLLDVLLRLQEEDSLAFPINMETISLVIFEMFGAATETTAATLEWAMSELVANHDTMAKAQLEVRELLGEDRAVITNTNLGELHYLHMVIKEVLRMHPPLPLLLPRETREDMPKGTNLFVNAYAISRDPEYWDDPEEFKPSRFENKNVDYQGTNFEFTPFGAGRRQCPGMLFGTSTVEIVLANLLYHFDWVLPNGAGAESLDMTEKSGIIVRRMSALQLMAIPHACNL</sequence>
<evidence type="ECO:0000313" key="13">
    <source>
        <dbReference type="EMBL" id="SPT15482.1"/>
    </source>
</evidence>
<dbReference type="PANTHER" id="PTHR47955">
    <property type="entry name" value="CYTOCHROME P450 FAMILY 71 PROTEIN"/>
    <property type="match status" value="1"/>
</dbReference>
<keyword evidence="3 10" id="KW-0349">Heme</keyword>
<organism evidence="12">
    <name type="scientific">Triticum aestivum</name>
    <name type="common">Wheat</name>
    <dbReference type="NCBI Taxonomy" id="4565"/>
    <lineage>
        <taxon>Eukaryota</taxon>
        <taxon>Viridiplantae</taxon>
        <taxon>Streptophyta</taxon>
        <taxon>Embryophyta</taxon>
        <taxon>Tracheophyta</taxon>
        <taxon>Spermatophyta</taxon>
        <taxon>Magnoliopsida</taxon>
        <taxon>Liliopsida</taxon>
        <taxon>Poales</taxon>
        <taxon>Poaceae</taxon>
        <taxon>BOP clade</taxon>
        <taxon>Pooideae</taxon>
        <taxon>Triticodae</taxon>
        <taxon>Triticeae</taxon>
        <taxon>Triticinae</taxon>
        <taxon>Triticum</taxon>
    </lineage>
</organism>
<dbReference type="PROSITE" id="PS00086">
    <property type="entry name" value="CYTOCHROME_P450"/>
    <property type="match status" value="1"/>
</dbReference>
<dbReference type="Gramene" id="TraesWEE_scaffold_038788_01G000100.1">
    <property type="protein sequence ID" value="TraesWEE_scaffold_038788_01G000100.1"/>
    <property type="gene ID" value="TraesWEE_scaffold_038788_01G000100"/>
</dbReference>
<dbReference type="Gramene" id="TraesKAR2D01G0003430.2">
    <property type="protein sequence ID" value="cds.TraesKAR2D01G0003430.2"/>
    <property type="gene ID" value="TraesKAR2D01G0003430"/>
</dbReference>
<dbReference type="EMBL" id="CM022216">
    <property type="protein sequence ID" value="KAF7012892.1"/>
    <property type="molecule type" value="Genomic_DNA"/>
</dbReference>
<evidence type="ECO:0008006" key="15">
    <source>
        <dbReference type="Google" id="ProtNLM"/>
    </source>
</evidence>
<dbReference type="OMA" id="QMPYLEM"/>
<dbReference type="Gramene" id="TraesJUL2D03G01088480.1">
    <property type="protein sequence ID" value="TraesJUL2D03G01088480.1"/>
    <property type="gene ID" value="TraesJUL2D03G01088480"/>
</dbReference>
<dbReference type="STRING" id="4565.W5C8G0"/>
<dbReference type="Pfam" id="PF00067">
    <property type="entry name" value="p450"/>
    <property type="match status" value="1"/>
</dbReference>
<dbReference type="Gramene" id="TraesARI2D03G01099830.1">
    <property type="protein sequence ID" value="TraesARI2D03G01099830.1"/>
    <property type="gene ID" value="TraesARI2D03G01099830"/>
</dbReference>
<evidence type="ECO:0000256" key="8">
    <source>
        <dbReference type="ARBA" id="ARBA00023004"/>
    </source>
</evidence>
<evidence type="ECO:0000256" key="1">
    <source>
        <dbReference type="ARBA" id="ARBA00001971"/>
    </source>
</evidence>
<dbReference type="Gramene" id="TraesNOR2D03G01100980.1">
    <property type="protein sequence ID" value="TraesNOR2D03G01100980.1"/>
    <property type="gene ID" value="TraesNOR2D03G01100980"/>
</dbReference>
<reference evidence="12" key="1">
    <citation type="journal article" date="2017" name="Gigascience">
        <title>The first near-complete assembly of the hexaploid bread wheat genome, Triticum aestivum.</title>
        <authorList>
            <person name="Zimin A.V."/>
            <person name="Puiu D."/>
            <person name="Hall R."/>
            <person name="Kingan S."/>
            <person name="Clavijo B.J."/>
            <person name="Salzberg S.L."/>
        </authorList>
    </citation>
    <scope>NUCLEOTIDE SEQUENCE</scope>
    <source>
        <tissue evidence="12">Leaf</tissue>
    </source>
</reference>
<reference evidence="12" key="3">
    <citation type="submission" date="2020-03" db="EMBL/GenBank/DDBJ databases">
        <title>The second near-complete assembly of the hexaploid bread wheat (Triticum aestivum) genome.</title>
        <authorList>
            <person name="Zimin A.V."/>
            <person name="Puiu D."/>
            <person name="Shumante A."/>
            <person name="Alonge M."/>
            <person name="Salzberg S.L."/>
        </authorList>
    </citation>
    <scope>NUCLEOTIDE SEQUENCE</scope>
    <source>
        <tissue evidence="12">Leaf</tissue>
    </source>
</reference>
<dbReference type="PANTHER" id="PTHR47955:SF19">
    <property type="entry name" value="CYTOCHROME P450 71A9-LIKE ISOFORM X1"/>
    <property type="match status" value="1"/>
</dbReference>
<dbReference type="InterPro" id="IPR036396">
    <property type="entry name" value="Cyt_P450_sf"/>
</dbReference>
<dbReference type="GO" id="GO:0016705">
    <property type="term" value="F:oxidoreductase activity, acting on paired donors, with incorporation or reduction of molecular oxygen"/>
    <property type="evidence" value="ECO:0007669"/>
    <property type="project" value="InterPro"/>
</dbReference>
<dbReference type="Gramene" id="TraesPARA_EIv1.0_0625500.1">
    <property type="protein sequence ID" value="TraesPARA_EIv1.0_0625500.1.CDS"/>
    <property type="gene ID" value="TraesPARA_EIv1.0_0625500"/>
</dbReference>
<dbReference type="PRINTS" id="PR00463">
    <property type="entry name" value="EP450I"/>
</dbReference>
<dbReference type="Proteomes" id="UP000280104">
    <property type="component" value="Chromosome II"/>
</dbReference>
<evidence type="ECO:0000256" key="11">
    <source>
        <dbReference type="RuleBase" id="RU000461"/>
    </source>
</evidence>
<dbReference type="GO" id="GO:0005506">
    <property type="term" value="F:iron ion binding"/>
    <property type="evidence" value="ECO:0007669"/>
    <property type="project" value="InterPro"/>
</dbReference>
<dbReference type="SUPFAM" id="SSF48264">
    <property type="entry name" value="Cytochrome P450"/>
    <property type="match status" value="1"/>
</dbReference>
<keyword evidence="8 10" id="KW-0408">Iron</keyword>
<reference evidence="13 14" key="2">
    <citation type="submission" date="2018-05" db="EMBL/GenBank/DDBJ databases">
        <authorList>
            <person name="Thind KAUR A."/>
        </authorList>
    </citation>
    <scope>NUCLEOTIDE SEQUENCE [LARGE SCALE GENOMIC DNA]</scope>
</reference>
<dbReference type="eggNOG" id="KOG0156">
    <property type="taxonomic scope" value="Eukaryota"/>
</dbReference>
<dbReference type="AlphaFoldDB" id="A0A9R1JDI4"/>
<dbReference type="PaxDb" id="4565-Traes_2DS_C98E30E91.1"/>
<protein>
    <recommendedName>
        <fullName evidence="15">Cytochrome P450</fullName>
    </recommendedName>
</protein>
<dbReference type="Gramene" id="TraesRN2D0100014700.1">
    <property type="protein sequence ID" value="TraesRN2D0100014700.1"/>
    <property type="gene ID" value="TraesRN2D0100014700"/>
</dbReference>
<dbReference type="GO" id="GO:0020037">
    <property type="term" value="F:heme binding"/>
    <property type="evidence" value="ECO:0007669"/>
    <property type="project" value="InterPro"/>
</dbReference>
<dbReference type="Gramene" id="TraesLAC2D03G01036110.1">
    <property type="protein sequence ID" value="TraesLAC2D03G01036110.1"/>
    <property type="gene ID" value="TraesLAC2D03G01036110"/>
</dbReference>
<dbReference type="InterPro" id="IPR017972">
    <property type="entry name" value="Cyt_P450_CS"/>
</dbReference>
<keyword evidence="9 11" id="KW-0503">Monooxygenase</keyword>
<name>A0A9R1JDI4_WHEAT</name>
<evidence type="ECO:0000256" key="9">
    <source>
        <dbReference type="ARBA" id="ARBA00023033"/>
    </source>
</evidence>
<dbReference type="Gramene" id="TraesCS2D03G0012200.1">
    <property type="protein sequence ID" value="TraesCS2D03G0012200.1.CDS"/>
    <property type="gene ID" value="TraesCS2D03G0012200"/>
</dbReference>
<dbReference type="Gramene" id="TraesSYM2D03G01098410.1">
    <property type="protein sequence ID" value="TraesSYM2D03G01098410.1"/>
    <property type="gene ID" value="TraesSYM2D03G01098410"/>
</dbReference>
<keyword evidence="6" id="KW-1133">Transmembrane helix</keyword>
<dbReference type="Gramene" id="TraesJAG2D03G01087690.1">
    <property type="protein sequence ID" value="TraesJAG2D03G01087690.1"/>
    <property type="gene ID" value="TraesJAG2D03G01087690"/>
</dbReference>
<keyword evidence="7 11" id="KW-0560">Oxidoreductase</keyword>
<evidence type="ECO:0000256" key="5">
    <source>
        <dbReference type="ARBA" id="ARBA00022723"/>
    </source>
</evidence>
<dbReference type="Gramene" id="TraesCLE_scaffold_040761_01G000100.1">
    <property type="protein sequence ID" value="TraesCLE_scaffold_040761_01G000100.1"/>
    <property type="gene ID" value="TraesCLE_scaffold_040761_01G000100"/>
</dbReference>
<dbReference type="Gramene" id="TraesLDM2D03G01085270.1">
    <property type="protein sequence ID" value="TraesLDM2D03G01085270.1"/>
    <property type="gene ID" value="TraesLDM2D03G01085270"/>
</dbReference>